<feature type="region of interest" description="Disordered" evidence="7">
    <location>
        <begin position="1"/>
        <end position="73"/>
    </location>
</feature>
<keyword evidence="5 9" id="KW-0269">Exonuclease</keyword>
<reference evidence="9 10" key="1">
    <citation type="journal article" date="2018" name="J. Allergy Clin. Immunol.">
        <title>High-quality assembly of Dermatophagoides pteronyssinus genome and transcriptome reveals a wide range of novel allergens.</title>
        <authorList>
            <person name="Liu X.Y."/>
            <person name="Yang K.Y."/>
            <person name="Wang M.Q."/>
            <person name="Kwok J.S."/>
            <person name="Zeng X."/>
            <person name="Yang Z."/>
            <person name="Xiao X.J."/>
            <person name="Lau C.P."/>
            <person name="Li Y."/>
            <person name="Huang Z.M."/>
            <person name="Ba J.G."/>
            <person name="Yim A.K."/>
            <person name="Ouyang C.Y."/>
            <person name="Ngai S.M."/>
            <person name="Chan T.F."/>
            <person name="Leung E.L."/>
            <person name="Liu L."/>
            <person name="Liu Z.G."/>
            <person name="Tsui S.K."/>
        </authorList>
    </citation>
    <scope>NUCLEOTIDE SEQUENCE [LARGE SCALE GENOMIC DNA]</scope>
    <source>
        <strain evidence="9">Derp</strain>
    </source>
</reference>
<evidence type="ECO:0000256" key="4">
    <source>
        <dbReference type="ARBA" id="ARBA00022801"/>
    </source>
</evidence>
<dbReference type="CDD" id="cd06145">
    <property type="entry name" value="REX1_like"/>
    <property type="match status" value="1"/>
</dbReference>
<dbReference type="GO" id="GO:0004527">
    <property type="term" value="F:exonuclease activity"/>
    <property type="evidence" value="ECO:0007669"/>
    <property type="project" value="UniProtKB-KW"/>
</dbReference>
<comment type="subcellular location">
    <subcellularLocation>
        <location evidence="1">Nucleus</location>
    </subcellularLocation>
</comment>
<dbReference type="PANTHER" id="PTHR12801">
    <property type="entry name" value="RNA EXONUCLEASE REXO1 / RECO3 FAMILY MEMBER-RELATED"/>
    <property type="match status" value="1"/>
</dbReference>
<keyword evidence="6" id="KW-0539">Nucleus</keyword>
<protein>
    <submittedName>
        <fullName evidence="9">RNA exonuclease 1</fullName>
    </submittedName>
</protein>
<dbReference type="SUPFAM" id="SSF53098">
    <property type="entry name" value="Ribonuclease H-like"/>
    <property type="match status" value="1"/>
</dbReference>
<evidence type="ECO:0000313" key="9">
    <source>
        <dbReference type="EMBL" id="KAH9421606.1"/>
    </source>
</evidence>
<feature type="compositionally biased region" description="Low complexity" evidence="7">
    <location>
        <begin position="23"/>
        <end position="60"/>
    </location>
</feature>
<evidence type="ECO:0000256" key="7">
    <source>
        <dbReference type="SAM" id="MobiDB-lite"/>
    </source>
</evidence>
<dbReference type="InterPro" id="IPR036397">
    <property type="entry name" value="RNaseH_sf"/>
</dbReference>
<dbReference type="InterPro" id="IPR012337">
    <property type="entry name" value="RNaseH-like_sf"/>
</dbReference>
<dbReference type="InterPro" id="IPR047021">
    <property type="entry name" value="REXO1/3/4-like"/>
</dbReference>
<keyword evidence="10" id="KW-1185">Reference proteome</keyword>
<comment type="caution">
    <text evidence="9">The sequence shown here is derived from an EMBL/GenBank/DDBJ whole genome shotgun (WGS) entry which is preliminary data.</text>
</comment>
<sequence>MFQTNAFFQDLEGYLPPPPPPQQQQQQQQHRQQQPLSTTTTSNSTTNSTNESIISPNSINFDEAGDDDNKIVNNKKSNIKCSTMKRTLSFEETSNSKHNSQLINSKNNNKTDNKLCSTVEKNQKLPEQVTNNLKKIRTLPVKKKHYREVMLERYAKIAALSKTDSNDSLKIDDTNTAAAANSNKSLILKTNEYDNKKGQNSKITTNNTNTNQKPEDIVKKFAINWMPIILPSVKIPFNIRVRNIRRIYQELYTNKSNNKNENDLCNEAKEIEKEICLRSKSWSSLYSSLLASKIRSIRNSDDNDKISDSKKPRIKIETSVVNNMSIVRKSKITYNDLNPEQLVKFLEQLILPENNQLEYGFPIMDNENNIALFSKNEWNNRKQFINTLINYNENIFINCDRCTKTYKNPQNPMESTCVFHPKHAYNIRTNGRIERFYVCCNNEAGSIGCQSMNVHITKGYQFIETRNGFCHTISRPTEIPKAYALDCEMCYTESACEICRITIINFNGEVIYDKLVKPKTKIIDYATKYSGINETDLLNVTNTLMDIQNDLKELISSETIIIGHGLDSDFRALKLIHKRIIDTTYLFPHKRGLPFKKSLKTLAVDHLNRIIQEDDLGHDSAEDAKAALDLVKIRLQDIINKHNV</sequence>
<dbReference type="SMART" id="SM00479">
    <property type="entry name" value="EXOIII"/>
    <property type="match status" value="1"/>
</dbReference>
<evidence type="ECO:0000256" key="6">
    <source>
        <dbReference type="ARBA" id="ARBA00023242"/>
    </source>
</evidence>
<feature type="domain" description="Exonuclease" evidence="8">
    <location>
        <begin position="481"/>
        <end position="640"/>
    </location>
</feature>
<evidence type="ECO:0000259" key="8">
    <source>
        <dbReference type="SMART" id="SM00479"/>
    </source>
</evidence>
<evidence type="ECO:0000256" key="3">
    <source>
        <dbReference type="ARBA" id="ARBA00022722"/>
    </source>
</evidence>
<evidence type="ECO:0000256" key="5">
    <source>
        <dbReference type="ARBA" id="ARBA00022839"/>
    </source>
</evidence>
<evidence type="ECO:0000313" key="10">
    <source>
        <dbReference type="Proteomes" id="UP000887458"/>
    </source>
</evidence>
<feature type="region of interest" description="Disordered" evidence="7">
    <location>
        <begin position="89"/>
        <end position="112"/>
    </location>
</feature>
<dbReference type="PANTHER" id="PTHR12801:SF115">
    <property type="entry name" value="FI18136P1-RELATED"/>
    <property type="match status" value="1"/>
</dbReference>
<accession>A0ABQ8JG71</accession>
<evidence type="ECO:0000256" key="2">
    <source>
        <dbReference type="ARBA" id="ARBA00006357"/>
    </source>
</evidence>
<organism evidence="9 10">
    <name type="scientific">Dermatophagoides pteronyssinus</name>
    <name type="common">European house dust mite</name>
    <dbReference type="NCBI Taxonomy" id="6956"/>
    <lineage>
        <taxon>Eukaryota</taxon>
        <taxon>Metazoa</taxon>
        <taxon>Ecdysozoa</taxon>
        <taxon>Arthropoda</taxon>
        <taxon>Chelicerata</taxon>
        <taxon>Arachnida</taxon>
        <taxon>Acari</taxon>
        <taxon>Acariformes</taxon>
        <taxon>Sarcoptiformes</taxon>
        <taxon>Astigmata</taxon>
        <taxon>Psoroptidia</taxon>
        <taxon>Analgoidea</taxon>
        <taxon>Pyroglyphidae</taxon>
        <taxon>Dermatophagoidinae</taxon>
        <taxon>Dermatophagoides</taxon>
    </lineage>
</organism>
<dbReference type="InterPro" id="IPR013520">
    <property type="entry name" value="Ribonucl_H"/>
</dbReference>
<proteinExistence type="inferred from homology"/>
<comment type="similarity">
    <text evidence="2">Belongs to the REXO1/REXO3 family.</text>
</comment>
<dbReference type="Proteomes" id="UP000887458">
    <property type="component" value="Unassembled WGS sequence"/>
</dbReference>
<keyword evidence="3" id="KW-0540">Nuclease</keyword>
<dbReference type="Gene3D" id="3.30.420.10">
    <property type="entry name" value="Ribonuclease H-like superfamily/Ribonuclease H"/>
    <property type="match status" value="1"/>
</dbReference>
<name>A0ABQ8JG71_DERPT</name>
<gene>
    <name evidence="9" type="primary">REXO1</name>
    <name evidence="9" type="ORF">DERP_009009</name>
</gene>
<keyword evidence="4" id="KW-0378">Hydrolase</keyword>
<dbReference type="InterPro" id="IPR034922">
    <property type="entry name" value="REX1-like_exo"/>
</dbReference>
<evidence type="ECO:0000256" key="1">
    <source>
        <dbReference type="ARBA" id="ARBA00004123"/>
    </source>
</evidence>
<reference evidence="9 10" key="2">
    <citation type="journal article" date="2022" name="Mol. Biol. Evol.">
        <title>Comparative Genomics Reveals Insights into the Divergent Evolution of Astigmatic Mites and Household Pest Adaptations.</title>
        <authorList>
            <person name="Xiong Q."/>
            <person name="Wan A.T."/>
            <person name="Liu X."/>
            <person name="Fung C.S."/>
            <person name="Xiao X."/>
            <person name="Malainual N."/>
            <person name="Hou J."/>
            <person name="Wang L."/>
            <person name="Wang M."/>
            <person name="Yang K.Y."/>
            <person name="Cui Y."/>
            <person name="Leung E.L."/>
            <person name="Nong W."/>
            <person name="Shin S.K."/>
            <person name="Au S.W."/>
            <person name="Jeong K.Y."/>
            <person name="Chew F.T."/>
            <person name="Hui J.H."/>
            <person name="Leung T.F."/>
            <person name="Tungtrongchitr A."/>
            <person name="Zhong N."/>
            <person name="Liu Z."/>
            <person name="Tsui S.K."/>
        </authorList>
    </citation>
    <scope>NUCLEOTIDE SEQUENCE [LARGE SCALE GENOMIC DNA]</scope>
    <source>
        <strain evidence="9">Derp</strain>
    </source>
</reference>
<dbReference type="EMBL" id="NJHN03000039">
    <property type="protein sequence ID" value="KAH9421606.1"/>
    <property type="molecule type" value="Genomic_DNA"/>
</dbReference>